<dbReference type="Proteomes" id="UP000232323">
    <property type="component" value="Unassembled WGS sequence"/>
</dbReference>
<gene>
    <name evidence="1" type="ORF">CEUSTIGMA_g1444.t1</name>
</gene>
<protein>
    <submittedName>
        <fullName evidence="1">Uncharacterized protein</fullName>
    </submittedName>
</protein>
<accession>A0A250WT29</accession>
<sequence>MKLNRNVVNTAPKITCDVRPTAFATGKAASVNDAQLCSCPCGSNRSYKECCSEIHKGAWAHTAVELGAARFSARILGLTDFLADTTHPESLDLIGSKRQLIRQLTKEIKKFQNYFVSPIELCHGEGNLLPNKTLKDEALESSWLVVIAFQGLADWEGTNQRIYLLPERYLKLEGKWMYYGEESEIPVGGVFANFMEKYYSEQDSEGPMASSADEEDDKIDEELFSKEWMNKAGLKADGSKWAYSFELIQPSYAPHGTTTEDQVLGPWLWDELAAEDGEPAMLQPGQDRPRRRQLVYLDDYCPASTSAAQSGLGSFNFSGPQLTSTPQDTLSDGQGEMLSVKSTVRLIHEFKVQLSGLRNPEFNEEVWMFRTGRYR</sequence>
<dbReference type="AlphaFoldDB" id="A0A250WT29"/>
<organism evidence="1 2">
    <name type="scientific">Chlamydomonas eustigma</name>
    <dbReference type="NCBI Taxonomy" id="1157962"/>
    <lineage>
        <taxon>Eukaryota</taxon>
        <taxon>Viridiplantae</taxon>
        <taxon>Chlorophyta</taxon>
        <taxon>core chlorophytes</taxon>
        <taxon>Chlorophyceae</taxon>
        <taxon>CS clade</taxon>
        <taxon>Chlamydomonadales</taxon>
        <taxon>Chlamydomonadaceae</taxon>
        <taxon>Chlamydomonas</taxon>
    </lineage>
</organism>
<dbReference type="Gene3D" id="3.10.450.50">
    <property type="match status" value="1"/>
</dbReference>
<dbReference type="STRING" id="1157962.A0A250WT29"/>
<name>A0A250WT29_9CHLO</name>
<proteinExistence type="predicted"/>
<comment type="caution">
    <text evidence="1">The sequence shown here is derived from an EMBL/GenBank/DDBJ whole genome shotgun (WGS) entry which is preliminary data.</text>
</comment>
<evidence type="ECO:0000313" key="2">
    <source>
        <dbReference type="Proteomes" id="UP000232323"/>
    </source>
</evidence>
<reference evidence="1 2" key="1">
    <citation type="submission" date="2017-08" db="EMBL/GenBank/DDBJ databases">
        <title>Acidophilic green algal genome provides insights into adaptation to an acidic environment.</title>
        <authorList>
            <person name="Hirooka S."/>
            <person name="Hirose Y."/>
            <person name="Kanesaki Y."/>
            <person name="Higuchi S."/>
            <person name="Fujiwara T."/>
            <person name="Onuma R."/>
            <person name="Era A."/>
            <person name="Ohbayashi R."/>
            <person name="Uzuka A."/>
            <person name="Nozaki H."/>
            <person name="Yoshikawa H."/>
            <person name="Miyagishima S.Y."/>
        </authorList>
    </citation>
    <scope>NUCLEOTIDE SEQUENCE [LARGE SCALE GENOMIC DNA]</scope>
    <source>
        <strain evidence="1 2">NIES-2499</strain>
    </source>
</reference>
<dbReference type="OrthoDB" id="539334at2759"/>
<dbReference type="EMBL" id="BEGY01000005">
    <property type="protein sequence ID" value="GAX73994.1"/>
    <property type="molecule type" value="Genomic_DNA"/>
</dbReference>
<evidence type="ECO:0000313" key="1">
    <source>
        <dbReference type="EMBL" id="GAX73994.1"/>
    </source>
</evidence>
<keyword evidence="2" id="KW-1185">Reference proteome</keyword>